<comment type="caution">
    <text evidence="1">The sequence shown here is derived from an EMBL/GenBank/DDBJ whole genome shotgun (WGS) entry which is preliminary data.</text>
</comment>
<accession>A0ABT6XBY8</accession>
<dbReference type="EMBL" id="JASGBI010000001">
    <property type="protein sequence ID" value="MDI9237617.1"/>
    <property type="molecule type" value="Genomic_DNA"/>
</dbReference>
<evidence type="ECO:0000313" key="1">
    <source>
        <dbReference type="EMBL" id="MDI9237617.1"/>
    </source>
</evidence>
<keyword evidence="2" id="KW-1185">Reference proteome</keyword>
<protein>
    <submittedName>
        <fullName evidence="1">Uncharacterized protein</fullName>
    </submittedName>
</protein>
<dbReference type="RefSeq" id="WP_283211128.1">
    <property type="nucleotide sequence ID" value="NZ_JASGBI010000001.1"/>
</dbReference>
<evidence type="ECO:0000313" key="2">
    <source>
        <dbReference type="Proteomes" id="UP001321580"/>
    </source>
</evidence>
<name>A0ABT6XBY8_9GAMM</name>
<gene>
    <name evidence="1" type="ORF">QLQ15_01670</name>
</gene>
<dbReference type="Proteomes" id="UP001321580">
    <property type="component" value="Unassembled WGS sequence"/>
</dbReference>
<reference evidence="1 2" key="1">
    <citation type="submission" date="2023-05" db="EMBL/GenBank/DDBJ databases">
        <title>Lysobacter sp. strain LF1 Genome sequencing and assembly.</title>
        <authorList>
            <person name="Jung Y."/>
        </authorList>
    </citation>
    <scope>NUCLEOTIDE SEQUENCE [LARGE SCALE GENOMIC DNA]</scope>
    <source>
        <strain evidence="1 2">LF1</strain>
    </source>
</reference>
<proteinExistence type="predicted"/>
<organism evidence="1 2">
    <name type="scientific">Lysobacter stagni</name>
    <dbReference type="NCBI Taxonomy" id="3045172"/>
    <lineage>
        <taxon>Bacteria</taxon>
        <taxon>Pseudomonadati</taxon>
        <taxon>Pseudomonadota</taxon>
        <taxon>Gammaproteobacteria</taxon>
        <taxon>Lysobacterales</taxon>
        <taxon>Lysobacteraceae</taxon>
        <taxon>Lysobacter</taxon>
    </lineage>
</organism>
<sequence>MTADTKSPLEHVNDTVLQLKEMRHYSKNNVELLTTQWLMFDGELSKLKKASVIEDLMTKQSQFYDGVEAAIAELEALAVELTPAPEEGAA</sequence>